<organism evidence="1 2">
    <name type="scientific">Saccharothrix xinjiangensis</name>
    <dbReference type="NCBI Taxonomy" id="204798"/>
    <lineage>
        <taxon>Bacteria</taxon>
        <taxon>Bacillati</taxon>
        <taxon>Actinomycetota</taxon>
        <taxon>Actinomycetes</taxon>
        <taxon>Pseudonocardiales</taxon>
        <taxon>Pseudonocardiaceae</taxon>
        <taxon>Saccharothrix</taxon>
    </lineage>
</organism>
<dbReference type="EMBL" id="JBHSJB010000010">
    <property type="protein sequence ID" value="MFC5054251.1"/>
    <property type="molecule type" value="Genomic_DNA"/>
</dbReference>
<protein>
    <submittedName>
        <fullName evidence="1">Uncharacterized protein</fullName>
    </submittedName>
</protein>
<dbReference type="RefSeq" id="WP_344041482.1">
    <property type="nucleotide sequence ID" value="NZ_BAAAKE010000029.1"/>
</dbReference>
<keyword evidence="2" id="KW-1185">Reference proteome</keyword>
<reference evidence="2" key="1">
    <citation type="journal article" date="2019" name="Int. J. Syst. Evol. Microbiol.">
        <title>The Global Catalogue of Microorganisms (GCM) 10K type strain sequencing project: providing services to taxonomists for standard genome sequencing and annotation.</title>
        <authorList>
            <consortium name="The Broad Institute Genomics Platform"/>
            <consortium name="The Broad Institute Genome Sequencing Center for Infectious Disease"/>
            <person name="Wu L."/>
            <person name="Ma J."/>
        </authorList>
    </citation>
    <scope>NUCLEOTIDE SEQUENCE [LARGE SCALE GENOMIC DNA]</scope>
    <source>
        <strain evidence="2">KCTC 12848</strain>
    </source>
</reference>
<comment type="caution">
    <text evidence="1">The sequence shown here is derived from an EMBL/GenBank/DDBJ whole genome shotgun (WGS) entry which is preliminary data.</text>
</comment>
<gene>
    <name evidence="1" type="ORF">ACFPFM_10830</name>
</gene>
<accession>A0ABV9Y0S1</accession>
<evidence type="ECO:0000313" key="2">
    <source>
        <dbReference type="Proteomes" id="UP001595833"/>
    </source>
</evidence>
<proteinExistence type="predicted"/>
<evidence type="ECO:0000313" key="1">
    <source>
        <dbReference type="EMBL" id="MFC5054251.1"/>
    </source>
</evidence>
<name>A0ABV9Y0S1_9PSEU</name>
<sequence>MSHLLPPPKVILARWGTLAATLAAIGRQEVWWIDREGAHYDDGGGGNMSLLPVQGGRAVLVGYDRGTSRTAWATPPLDLLADAPVWVPWPVLIRRDRERRLGYVYWYEHGTWSRVPYPSEMTDGLENTAAAVLDEQATIELLREVVIDWCSYDSGRYDEHGDVEEPAIVQAARDLLAAAHARRVDRTALTGLLGRLEVPFDPAAGLEAAALAGLVPDSRPPGLPASATVPARRVRVLSDNQLARLLRAAMRNAREIPRPAPPQVPELDALVTWARDHAPAGDGRSALLIMLHDHGAQFVHHPDAPRDLTRSYKLVEALREAGAHRDHGRWFHLRLDTTATGHTVRRWYDSTPDWMPEDILSLPGGLDTEMNRRAPAFRPPWTILLEEHIVYTGPPAPYDTLL</sequence>
<dbReference type="Proteomes" id="UP001595833">
    <property type="component" value="Unassembled WGS sequence"/>
</dbReference>